<accession>A0ABM4AYD0</accession>
<evidence type="ECO:0000313" key="2">
    <source>
        <dbReference type="RefSeq" id="XP_064076297.1"/>
    </source>
</evidence>
<proteinExistence type="predicted"/>
<reference evidence="2" key="1">
    <citation type="submission" date="2025-08" db="UniProtKB">
        <authorList>
            <consortium name="RefSeq"/>
        </authorList>
    </citation>
    <scope>IDENTIFICATION</scope>
    <source>
        <tissue evidence="2">Whole body</tissue>
    </source>
</reference>
<evidence type="ECO:0000313" key="1">
    <source>
        <dbReference type="Proteomes" id="UP001652626"/>
    </source>
</evidence>
<dbReference type="GeneID" id="135194613"/>
<feature type="non-terminal residue" evidence="2">
    <location>
        <position position="1"/>
    </location>
</feature>
<gene>
    <name evidence="2" type="primary">LOC135194613</name>
</gene>
<protein>
    <submittedName>
        <fullName evidence="2">Uncharacterized protein LOC135194613</fullName>
    </submittedName>
</protein>
<keyword evidence="1" id="KW-1185">Reference proteome</keyword>
<name>A0ABM4AYD0_VANTA</name>
<sequence>PKKTQVCALTAKKTPFVVSPRFENIPLAATASIGILGVDVSSLVQFRGQLEGKAKLASKKLGVLSKARQYFTSAHRLRLYKAQIRPHMEYCSHLWAGAPQYQLLPFDRIQRRAARIIDDQALSDLLDPLALRRDVGSLCIFYRIYHGECSEELFGLIPAAEFHLRTSRQNSKYHPHHLDVRKSTTARFLIHFLPRTTTLWNQLSPTVFPNRYDLGTFKKRAYSFLKGRQRTCKPPGVADVHGRW</sequence>
<dbReference type="Proteomes" id="UP001652626">
    <property type="component" value="Chromosome W"/>
</dbReference>
<organism evidence="1 2">
    <name type="scientific">Vanessa tameamea</name>
    <name type="common">Kamehameha butterfly</name>
    <dbReference type="NCBI Taxonomy" id="334116"/>
    <lineage>
        <taxon>Eukaryota</taxon>
        <taxon>Metazoa</taxon>
        <taxon>Ecdysozoa</taxon>
        <taxon>Arthropoda</taxon>
        <taxon>Hexapoda</taxon>
        <taxon>Insecta</taxon>
        <taxon>Pterygota</taxon>
        <taxon>Neoptera</taxon>
        <taxon>Endopterygota</taxon>
        <taxon>Lepidoptera</taxon>
        <taxon>Glossata</taxon>
        <taxon>Ditrysia</taxon>
        <taxon>Papilionoidea</taxon>
        <taxon>Nymphalidae</taxon>
        <taxon>Nymphalinae</taxon>
        <taxon>Vanessa</taxon>
    </lineage>
</organism>
<dbReference type="RefSeq" id="XP_064076297.1">
    <property type="nucleotide sequence ID" value="XM_064220227.1"/>
</dbReference>